<gene>
    <name evidence="3" type="ORF">HMPREF2086_01554</name>
</gene>
<dbReference type="PROSITE" id="PS51257">
    <property type="entry name" value="PROKAR_LIPOPROTEIN"/>
    <property type="match status" value="1"/>
</dbReference>
<accession>V8C6U1</accession>
<evidence type="ECO:0008006" key="5">
    <source>
        <dbReference type="Google" id="ProtNLM"/>
    </source>
</evidence>
<evidence type="ECO:0000313" key="3">
    <source>
        <dbReference type="EMBL" id="ETD22755.1"/>
    </source>
</evidence>
<feature type="region of interest" description="Disordered" evidence="1">
    <location>
        <begin position="281"/>
        <end position="300"/>
    </location>
</feature>
<feature type="transmembrane region" description="Helical" evidence="2">
    <location>
        <begin position="12"/>
        <end position="31"/>
    </location>
</feature>
<evidence type="ECO:0000313" key="4">
    <source>
        <dbReference type="Proteomes" id="UP000018731"/>
    </source>
</evidence>
<sequence length="427" mass="47564">MRILYLKSTILLANMALAGLFCGVLVVLLGGCANKASLERFSVEEKTRFFALMEQTSSARYALYKRDIKGQMALLKQACEYRLGLACWVYAYEENGDKKAWSIPLERAALTLKNACLVMATQKPSIASGQSCAFLGIMLSQYPQMQVHIWELIGRNIQVEWLYKKACEMGEGWGCYRLSYDFLQPNGDTNAIKVANEGLRMTAAMCDRGVGYYCALSGVIYQFPLPHFVPSEEVRQERMRYFWEKGCLKKDGDSCIYLENLNNGEYKNAYYPNKALPNRALQDSGYSLSTNKKGKKSKRIKSFSDELDYSKLLDSSKEISKKDFDKETSPSEKANEKSSEKTNGKASEKSTESKSKPKEKSTKKESSTPKSSTQATQADFGDLDSTNSAESSNPTNLDSANLESSGLDSASPTNSANPKDTSQDNDK</sequence>
<dbReference type="Proteomes" id="UP000018731">
    <property type="component" value="Unassembled WGS sequence"/>
</dbReference>
<dbReference type="OrthoDB" id="5329526at2"/>
<comment type="caution">
    <text evidence="3">The sequence shown here is derived from an EMBL/GenBank/DDBJ whole genome shotgun (WGS) entry which is preliminary data.</text>
</comment>
<dbReference type="STRING" id="1357400.HMPREF2086_01554"/>
<feature type="compositionally biased region" description="Polar residues" evidence="1">
    <location>
        <begin position="384"/>
        <end position="420"/>
    </location>
</feature>
<dbReference type="EMBL" id="AZJI01000007">
    <property type="protein sequence ID" value="ETD22755.1"/>
    <property type="molecule type" value="Genomic_DNA"/>
</dbReference>
<keyword evidence="2" id="KW-1133">Transmembrane helix</keyword>
<keyword evidence="2" id="KW-0812">Transmembrane</keyword>
<name>V8C6U1_9HELI</name>
<feature type="compositionally biased region" description="Basic and acidic residues" evidence="1">
    <location>
        <begin position="320"/>
        <end position="367"/>
    </location>
</feature>
<proteinExistence type="predicted"/>
<reference evidence="3 4" key="1">
    <citation type="journal article" date="2014" name="Genome Announc.">
        <title>Draft genome sequences of six enterohepatic helicobacter species isolated from humans and one from rhesus macaques.</title>
        <authorList>
            <person name="Shen Z."/>
            <person name="Sheh A."/>
            <person name="Young S.K."/>
            <person name="Abouelliel A."/>
            <person name="Ward D.V."/>
            <person name="Earl A.M."/>
            <person name="Fox J.G."/>
        </authorList>
    </citation>
    <scope>NUCLEOTIDE SEQUENCE [LARGE SCALE GENOMIC DNA]</scope>
    <source>
        <strain evidence="3 4">MIT 99-5501</strain>
    </source>
</reference>
<organism evidence="3 4">
    <name type="scientific">Helicobacter macacae MIT 99-5501</name>
    <dbReference type="NCBI Taxonomy" id="1357400"/>
    <lineage>
        <taxon>Bacteria</taxon>
        <taxon>Pseudomonadati</taxon>
        <taxon>Campylobacterota</taxon>
        <taxon>Epsilonproteobacteria</taxon>
        <taxon>Campylobacterales</taxon>
        <taxon>Helicobacteraceae</taxon>
        <taxon>Helicobacter</taxon>
    </lineage>
</organism>
<protein>
    <recommendedName>
        <fullName evidence="5">Beta-lactamase</fullName>
    </recommendedName>
</protein>
<keyword evidence="2" id="KW-0472">Membrane</keyword>
<dbReference type="HOGENOM" id="CLU_642171_0_0_7"/>
<evidence type="ECO:0000256" key="1">
    <source>
        <dbReference type="SAM" id="MobiDB-lite"/>
    </source>
</evidence>
<dbReference type="AlphaFoldDB" id="V8C6U1"/>
<evidence type="ECO:0000256" key="2">
    <source>
        <dbReference type="SAM" id="Phobius"/>
    </source>
</evidence>
<feature type="region of interest" description="Disordered" evidence="1">
    <location>
        <begin position="320"/>
        <end position="427"/>
    </location>
</feature>
<keyword evidence="4" id="KW-1185">Reference proteome</keyword>
<dbReference type="RefSeq" id="WP_023928289.1">
    <property type="nucleotide sequence ID" value="NZ_KI669455.1"/>
</dbReference>
<dbReference type="PATRIC" id="fig|1357400.3.peg.2090"/>